<name>A0A2U9S007_9PROT</name>
<evidence type="ECO:0000313" key="12">
    <source>
        <dbReference type="Proteomes" id="UP000249605"/>
    </source>
</evidence>
<feature type="domain" description="Transcription factor NikR nickel binding C-terminal" evidence="10">
    <location>
        <begin position="54"/>
        <end position="129"/>
    </location>
</feature>
<dbReference type="AlphaFoldDB" id="A0A2U9S007"/>
<dbReference type="Gene3D" id="3.30.70.1150">
    <property type="entry name" value="ACT-like. Chain A, domain 2"/>
    <property type="match status" value="1"/>
</dbReference>
<dbReference type="GO" id="GO:0016151">
    <property type="term" value="F:nickel cation binding"/>
    <property type="evidence" value="ECO:0007669"/>
    <property type="project" value="UniProtKB-UniRule"/>
</dbReference>
<dbReference type="RefSeq" id="WP_111065551.1">
    <property type="nucleotide sequence ID" value="NZ_CP029829.1"/>
</dbReference>
<evidence type="ECO:0000256" key="4">
    <source>
        <dbReference type="ARBA" id="ARBA00023015"/>
    </source>
</evidence>
<dbReference type="NCBIfam" id="NF002169">
    <property type="entry name" value="PRK01002.1"/>
    <property type="match status" value="1"/>
</dbReference>
<reference evidence="11 12" key="1">
    <citation type="journal article" date="2019" name="Int. J. Syst. Evol. Microbiol.">
        <title>Azospirillum ramasamyi sp. nov., a novel diazotrophic bacterium isolated from fermented bovine products.</title>
        <authorList>
            <person name="Anandham R."/>
            <person name="Heo J."/>
            <person name="Krishnamoorthy R."/>
            <person name="SenthilKumar M."/>
            <person name="Gopal N.O."/>
            <person name="Kim S.J."/>
            <person name="Kwon S.W."/>
        </authorList>
    </citation>
    <scope>NUCLEOTIDE SEQUENCE [LARGE SCALE GENOMIC DNA]</scope>
    <source>
        <strain evidence="11 12">M2T2B2</strain>
    </source>
</reference>
<keyword evidence="6 7" id="KW-0804">Transcription</keyword>
<dbReference type="InterPro" id="IPR013321">
    <property type="entry name" value="Arc_rbn_hlx_hlx"/>
</dbReference>
<evidence type="ECO:0000259" key="10">
    <source>
        <dbReference type="Pfam" id="PF08753"/>
    </source>
</evidence>
<dbReference type="PANTHER" id="PTHR34719">
    <property type="entry name" value="NICKEL-RESPONSIVE REGULATOR"/>
    <property type="match status" value="1"/>
</dbReference>
<feature type="binding site" evidence="7">
    <location>
        <position position="77"/>
    </location>
    <ligand>
        <name>Ni(2+)</name>
        <dbReference type="ChEBI" id="CHEBI:49786"/>
    </ligand>
</feature>
<evidence type="ECO:0000256" key="3">
    <source>
        <dbReference type="ARBA" id="ARBA00022723"/>
    </source>
</evidence>
<dbReference type="SUPFAM" id="SSF47598">
    <property type="entry name" value="Ribbon-helix-helix"/>
    <property type="match status" value="1"/>
</dbReference>
<feature type="region of interest" description="Disordered" evidence="8">
    <location>
        <begin position="143"/>
        <end position="167"/>
    </location>
</feature>
<dbReference type="InterPro" id="IPR022988">
    <property type="entry name" value="Ni_resp_reg_NikR"/>
</dbReference>
<dbReference type="InterPro" id="IPR010985">
    <property type="entry name" value="Ribbon_hlx_hlx"/>
</dbReference>
<proteinExistence type="inferred from homology"/>
<dbReference type="HAMAP" id="MF_00476">
    <property type="entry name" value="NikR"/>
    <property type="match status" value="1"/>
</dbReference>
<keyword evidence="2 7" id="KW-0533">Nickel</keyword>
<evidence type="ECO:0000256" key="8">
    <source>
        <dbReference type="SAM" id="MobiDB-lite"/>
    </source>
</evidence>
<dbReference type="GO" id="GO:0003677">
    <property type="term" value="F:DNA binding"/>
    <property type="evidence" value="ECO:0007669"/>
    <property type="project" value="UniProtKB-KW"/>
</dbReference>
<dbReference type="CDD" id="cd22231">
    <property type="entry name" value="RHH_NikR_HicB-like"/>
    <property type="match status" value="1"/>
</dbReference>
<dbReference type="InterPro" id="IPR002145">
    <property type="entry name" value="CopG"/>
</dbReference>
<dbReference type="Proteomes" id="UP000249605">
    <property type="component" value="Chromosome"/>
</dbReference>
<dbReference type="InterPro" id="IPR050192">
    <property type="entry name" value="CopG/NikR_regulator"/>
</dbReference>
<dbReference type="NCBIfam" id="NF003381">
    <property type="entry name" value="PRK04460.1"/>
    <property type="match status" value="1"/>
</dbReference>
<evidence type="ECO:0000256" key="5">
    <source>
        <dbReference type="ARBA" id="ARBA00023125"/>
    </source>
</evidence>
<organism evidence="11 12">
    <name type="scientific">Azospirillum ramasamyi</name>
    <dbReference type="NCBI Taxonomy" id="682998"/>
    <lineage>
        <taxon>Bacteria</taxon>
        <taxon>Pseudomonadati</taxon>
        <taxon>Pseudomonadota</taxon>
        <taxon>Alphaproteobacteria</taxon>
        <taxon>Rhodospirillales</taxon>
        <taxon>Azospirillaceae</taxon>
        <taxon>Azospirillum</taxon>
    </lineage>
</organism>
<dbReference type="GO" id="GO:0010045">
    <property type="term" value="P:response to nickel cation"/>
    <property type="evidence" value="ECO:0007669"/>
    <property type="project" value="InterPro"/>
</dbReference>
<keyword evidence="3 7" id="KW-0479">Metal-binding</keyword>
<feature type="domain" description="Ribbon-helix-helix protein CopG" evidence="9">
    <location>
        <begin position="2"/>
        <end position="40"/>
    </location>
</feature>
<evidence type="ECO:0000313" key="11">
    <source>
        <dbReference type="EMBL" id="AWU92980.1"/>
    </source>
</evidence>
<accession>A0A2U9S007</accession>
<comment type="similarity">
    <text evidence="1 7">Belongs to the transcriptional regulatory CopG/NikR family.</text>
</comment>
<comment type="cofactor">
    <cofactor evidence="7">
        <name>Ni(2+)</name>
        <dbReference type="ChEBI" id="CHEBI:49786"/>
    </cofactor>
    <text evidence="7">Binds 1 nickel ion per subunit.</text>
</comment>
<dbReference type="Pfam" id="PF08753">
    <property type="entry name" value="NikR_C"/>
    <property type="match status" value="1"/>
</dbReference>
<dbReference type="InterPro" id="IPR045865">
    <property type="entry name" value="ACT-like_dom_sf"/>
</dbReference>
<dbReference type="Gene3D" id="1.10.1220.10">
    <property type="entry name" value="Met repressor-like"/>
    <property type="match status" value="1"/>
</dbReference>
<dbReference type="EMBL" id="CP029829">
    <property type="protein sequence ID" value="AWU92980.1"/>
    <property type="molecule type" value="Genomic_DNA"/>
</dbReference>
<feature type="binding site" evidence="7">
    <location>
        <position position="88"/>
    </location>
    <ligand>
        <name>Ni(2+)</name>
        <dbReference type="ChEBI" id="CHEBI:49786"/>
    </ligand>
</feature>
<dbReference type="NCBIfam" id="NF002815">
    <property type="entry name" value="PRK02967.1"/>
    <property type="match status" value="1"/>
</dbReference>
<dbReference type="KEGG" id="azm:DM194_01140"/>
<keyword evidence="12" id="KW-1185">Reference proteome</keyword>
<dbReference type="PANTHER" id="PTHR34719:SF2">
    <property type="entry name" value="NICKEL-RESPONSIVE REGULATOR"/>
    <property type="match status" value="1"/>
</dbReference>
<comment type="function">
    <text evidence="7">Transcriptional regulator.</text>
</comment>
<keyword evidence="5 7" id="KW-0238">DNA-binding</keyword>
<protein>
    <recommendedName>
        <fullName evidence="7">Putative nickel-responsive regulator</fullName>
    </recommendedName>
</protein>
<feature type="binding site" evidence="7">
    <location>
        <position position="90"/>
    </location>
    <ligand>
        <name>Ni(2+)</name>
        <dbReference type="ChEBI" id="CHEBI:49786"/>
    </ligand>
</feature>
<feature type="binding site" evidence="7">
    <location>
        <position position="96"/>
    </location>
    <ligand>
        <name>Ni(2+)</name>
        <dbReference type="ChEBI" id="CHEBI:49786"/>
    </ligand>
</feature>
<evidence type="ECO:0000256" key="2">
    <source>
        <dbReference type="ARBA" id="ARBA00022596"/>
    </source>
</evidence>
<sequence>MERITVSLDDDLLNQFDGFIRRKGYTNRSEAVRDILRDLLQEDRLSTDEAPHCVASMSYVYNHHERELSRRLANIQHAHHDLFRATVHVHLDHENCLEVSLLEGPTRVVRDVADAIAAETGVRHSQVKLIPVEVTVMAGIHGAGGLRHGHHDHPVTDRPHVHTKPSS</sequence>
<dbReference type="InterPro" id="IPR014864">
    <property type="entry name" value="TF_NikR_Ni-bd_C"/>
</dbReference>
<evidence type="ECO:0000256" key="6">
    <source>
        <dbReference type="ARBA" id="ARBA00023163"/>
    </source>
</evidence>
<evidence type="ECO:0000256" key="1">
    <source>
        <dbReference type="ARBA" id="ARBA00008478"/>
    </source>
</evidence>
<dbReference type="OrthoDB" id="9806294at2"/>
<dbReference type="Pfam" id="PF01402">
    <property type="entry name" value="RHH_1"/>
    <property type="match status" value="1"/>
</dbReference>
<dbReference type="GO" id="GO:0003700">
    <property type="term" value="F:DNA-binding transcription factor activity"/>
    <property type="evidence" value="ECO:0007669"/>
    <property type="project" value="UniProtKB-UniRule"/>
</dbReference>
<gene>
    <name evidence="11" type="ORF">DM194_01140</name>
</gene>
<dbReference type="InterPro" id="IPR027271">
    <property type="entry name" value="Acetolactate_synth/TF_NikR_C"/>
</dbReference>
<dbReference type="SUPFAM" id="SSF55021">
    <property type="entry name" value="ACT-like"/>
    <property type="match status" value="1"/>
</dbReference>
<evidence type="ECO:0000259" key="9">
    <source>
        <dbReference type="Pfam" id="PF01402"/>
    </source>
</evidence>
<keyword evidence="4 7" id="KW-0805">Transcription regulation</keyword>
<evidence type="ECO:0000256" key="7">
    <source>
        <dbReference type="HAMAP-Rule" id="MF_00476"/>
    </source>
</evidence>